<comment type="subcellular location">
    <subcellularLocation>
        <location evidence="2">Cytoplasm</location>
    </subcellularLocation>
    <subcellularLocation>
        <location evidence="1">Nucleus</location>
    </subcellularLocation>
</comment>
<gene>
    <name evidence="12" type="primary">cdca7b</name>
</gene>
<dbReference type="RefSeq" id="XP_028820259.1">
    <property type="nucleotide sequence ID" value="XM_028964426.1"/>
</dbReference>
<keyword evidence="8" id="KW-0804">Transcription</keyword>
<dbReference type="AlphaFoldDB" id="A0AAY4D9Z6"/>
<keyword evidence="9" id="KW-0539">Nucleus</keyword>
<reference evidence="12 13" key="1">
    <citation type="submission" date="2020-06" db="EMBL/GenBank/DDBJ databases">
        <authorList>
            <consortium name="Wellcome Sanger Institute Data Sharing"/>
        </authorList>
    </citation>
    <scope>NUCLEOTIDE SEQUENCE [LARGE SCALE GENOMIC DNA]</scope>
</reference>
<accession>A0AAY4D9Z6</accession>
<evidence type="ECO:0000256" key="6">
    <source>
        <dbReference type="ARBA" id="ARBA00022843"/>
    </source>
</evidence>
<keyword evidence="7" id="KW-0805">Transcription regulation</keyword>
<evidence type="ECO:0000256" key="9">
    <source>
        <dbReference type="ARBA" id="ARBA00023242"/>
    </source>
</evidence>
<evidence type="ECO:0000256" key="2">
    <source>
        <dbReference type="ARBA" id="ARBA00004496"/>
    </source>
</evidence>
<sequence length="485" mass="55052">MPGRRFGPRRRRRQPPRCDFGNTRPMPPAPLAPQMFCKSPLFVRRVQVPELREVRPDTAHMAAYTQLPEALAVIFEGPSDDEDFLGFRVSSPMGFSEDSMNSEDSGKADLRFRSKYITDELLHIFIDSDSDEEFEGFSTSGSSRVKTSTYSEENSDEDIGFYSDGECPDPPKRRSSGLCVAFRFPMKKTPGSLKRRRSSASQIRPMALKHGPFLKSAVRHLEDTAITSEEEARSKAQSQVLSKRARNIQENKAMLAKLFAEMPSIAALEPTTPTQKKKVSPKKRVSEGLSERRNPTRSARPPEHFGREEPLASLTKAKPTSSFQDVDVHKLMEVDDELRVEMQSDRKRRSRKCHWVRPVDDISREELDNVADRPRDKILDKENGSTCHQCRQKTLDTKTVCRSSFCHGVKGQFCGPCLRNRYGEDVRTALLDPTWECPICRGVCNCSLCRKRDGRCATGSLTRLAKHYGHDSVREYLDSLKEQLS</sequence>
<evidence type="ECO:0000313" key="13">
    <source>
        <dbReference type="Proteomes" id="UP000694580"/>
    </source>
</evidence>
<dbReference type="Ensembl" id="ENSDCDT00010052434.1">
    <property type="protein sequence ID" value="ENSDCDP00010042400.1"/>
    <property type="gene ID" value="ENSDCDG00010026698.1"/>
</dbReference>
<dbReference type="Proteomes" id="UP000694580">
    <property type="component" value="Chromosome 20"/>
</dbReference>
<feature type="compositionally biased region" description="Basic and acidic residues" evidence="10">
    <location>
        <begin position="284"/>
        <end position="310"/>
    </location>
</feature>
<evidence type="ECO:0000256" key="5">
    <source>
        <dbReference type="ARBA" id="ARBA00022553"/>
    </source>
</evidence>
<dbReference type="PANTHER" id="PTHR31169">
    <property type="entry name" value="OS05G0300700 PROTEIN"/>
    <property type="match status" value="1"/>
</dbReference>
<dbReference type="GO" id="GO:0006355">
    <property type="term" value="P:regulation of DNA-templated transcription"/>
    <property type="evidence" value="ECO:0007669"/>
    <property type="project" value="InterPro"/>
</dbReference>
<dbReference type="PANTHER" id="PTHR31169:SF4">
    <property type="entry name" value="CELL DIVISION CYCLE-ASSOCIATED 7-LIKE PROTEIN"/>
    <property type="match status" value="1"/>
</dbReference>
<feature type="region of interest" description="Disordered" evidence="10">
    <location>
        <begin position="1"/>
        <end position="31"/>
    </location>
</feature>
<evidence type="ECO:0000256" key="4">
    <source>
        <dbReference type="ARBA" id="ARBA00022499"/>
    </source>
</evidence>
<evidence type="ECO:0000256" key="10">
    <source>
        <dbReference type="SAM" id="MobiDB-lite"/>
    </source>
</evidence>
<evidence type="ECO:0000256" key="3">
    <source>
        <dbReference type="ARBA" id="ARBA00022490"/>
    </source>
</evidence>
<evidence type="ECO:0000256" key="8">
    <source>
        <dbReference type="ARBA" id="ARBA00023163"/>
    </source>
</evidence>
<dbReference type="InterPro" id="IPR018866">
    <property type="entry name" value="Znf-4CXXC_R1"/>
</dbReference>
<dbReference type="GeneTree" id="ENSGT00940000159108"/>
<evidence type="ECO:0000259" key="11">
    <source>
        <dbReference type="Pfam" id="PF10497"/>
    </source>
</evidence>
<name>A0AAY4D9Z6_9TELE</name>
<keyword evidence="13" id="KW-1185">Reference proteome</keyword>
<dbReference type="Pfam" id="PF10497">
    <property type="entry name" value="zf-4CXXC_R1"/>
    <property type="match status" value="1"/>
</dbReference>
<feature type="domain" description="Zinc-finger" evidence="11">
    <location>
        <begin position="380"/>
        <end position="477"/>
    </location>
</feature>
<organism evidence="12 13">
    <name type="scientific">Denticeps clupeoides</name>
    <name type="common">denticle herring</name>
    <dbReference type="NCBI Taxonomy" id="299321"/>
    <lineage>
        <taxon>Eukaryota</taxon>
        <taxon>Metazoa</taxon>
        <taxon>Chordata</taxon>
        <taxon>Craniata</taxon>
        <taxon>Vertebrata</taxon>
        <taxon>Euteleostomi</taxon>
        <taxon>Actinopterygii</taxon>
        <taxon>Neopterygii</taxon>
        <taxon>Teleostei</taxon>
        <taxon>Clupei</taxon>
        <taxon>Clupeiformes</taxon>
        <taxon>Denticipitoidei</taxon>
        <taxon>Denticipitidae</taxon>
        <taxon>Denticeps</taxon>
    </lineage>
</organism>
<evidence type="ECO:0000256" key="7">
    <source>
        <dbReference type="ARBA" id="ARBA00023015"/>
    </source>
</evidence>
<feature type="compositionally biased region" description="Basic residues" evidence="10">
    <location>
        <begin position="1"/>
        <end position="15"/>
    </location>
</feature>
<keyword evidence="4" id="KW-1017">Isopeptide bond</keyword>
<protein>
    <recommendedName>
        <fullName evidence="11">Zinc-finger domain-containing protein</fullName>
    </recommendedName>
</protein>
<dbReference type="GO" id="GO:0005737">
    <property type="term" value="C:cytoplasm"/>
    <property type="evidence" value="ECO:0007669"/>
    <property type="project" value="UniProtKB-SubCell"/>
</dbReference>
<dbReference type="GO" id="GO:0005634">
    <property type="term" value="C:nucleus"/>
    <property type="evidence" value="ECO:0007669"/>
    <property type="project" value="UniProtKB-SubCell"/>
</dbReference>
<proteinExistence type="predicted"/>
<feature type="region of interest" description="Disordered" evidence="10">
    <location>
        <begin position="267"/>
        <end position="322"/>
    </location>
</feature>
<dbReference type="GeneID" id="114770472"/>
<feature type="region of interest" description="Disordered" evidence="10">
    <location>
        <begin position="136"/>
        <end position="169"/>
    </location>
</feature>
<dbReference type="InterPro" id="IPR040221">
    <property type="entry name" value="CDCA7/CDA7L"/>
</dbReference>
<keyword evidence="6" id="KW-0832">Ubl conjugation</keyword>
<evidence type="ECO:0000313" key="12">
    <source>
        <dbReference type="Ensembl" id="ENSDCDP00010042400.1"/>
    </source>
</evidence>
<reference evidence="12" key="2">
    <citation type="submission" date="2025-08" db="UniProtKB">
        <authorList>
            <consortium name="Ensembl"/>
        </authorList>
    </citation>
    <scope>IDENTIFICATION</scope>
</reference>
<keyword evidence="5" id="KW-0597">Phosphoprotein</keyword>
<reference evidence="12" key="3">
    <citation type="submission" date="2025-09" db="UniProtKB">
        <authorList>
            <consortium name="Ensembl"/>
        </authorList>
    </citation>
    <scope>IDENTIFICATION</scope>
</reference>
<evidence type="ECO:0000256" key="1">
    <source>
        <dbReference type="ARBA" id="ARBA00004123"/>
    </source>
</evidence>
<keyword evidence="3" id="KW-0963">Cytoplasm</keyword>